<name>A0A2J6TW30_9HELO</name>
<organism evidence="1 2">
    <name type="scientific">Hyaloscypha bicolor E</name>
    <dbReference type="NCBI Taxonomy" id="1095630"/>
    <lineage>
        <taxon>Eukaryota</taxon>
        <taxon>Fungi</taxon>
        <taxon>Dikarya</taxon>
        <taxon>Ascomycota</taxon>
        <taxon>Pezizomycotina</taxon>
        <taxon>Leotiomycetes</taxon>
        <taxon>Helotiales</taxon>
        <taxon>Hyaloscyphaceae</taxon>
        <taxon>Hyaloscypha</taxon>
        <taxon>Hyaloscypha bicolor</taxon>
    </lineage>
</organism>
<dbReference type="OrthoDB" id="10646837at2759"/>
<protein>
    <submittedName>
        <fullName evidence="1">Uncharacterized protein</fullName>
    </submittedName>
</protein>
<dbReference type="Proteomes" id="UP000235371">
    <property type="component" value="Unassembled WGS sequence"/>
</dbReference>
<evidence type="ECO:0000313" key="1">
    <source>
        <dbReference type="EMBL" id="PMD67229.1"/>
    </source>
</evidence>
<dbReference type="GeneID" id="36578326"/>
<accession>A0A2J6TW30</accession>
<sequence>MPRAAGLASDQQLPVDTDVPCDWTGAFEGFPSSWHTWHSGTAVSDQGRRDAHANSSLLSPRATSELSEARRRDRKVPVTLPEGRRRRGDWKWASAWAMELAVALCIIRFGFPRPDLITFNTNRNVTVDLSATPTILDLYQFLTEQPETLNSIFAFSVSKHKDPGSHSHTATKHAQANPLASLLTSLAFLDPHDLFQRPWQSPSTNVNSAPSCGATQELLSYDGSGICPIINRARC</sequence>
<dbReference type="EMBL" id="KZ613740">
    <property type="protein sequence ID" value="PMD67229.1"/>
    <property type="molecule type" value="Genomic_DNA"/>
</dbReference>
<dbReference type="RefSeq" id="XP_024744133.1">
    <property type="nucleotide sequence ID" value="XM_024870244.1"/>
</dbReference>
<dbReference type="InParanoid" id="A0A2J6TW30"/>
<evidence type="ECO:0000313" key="2">
    <source>
        <dbReference type="Proteomes" id="UP000235371"/>
    </source>
</evidence>
<reference evidence="1 2" key="1">
    <citation type="submission" date="2016-04" db="EMBL/GenBank/DDBJ databases">
        <title>A degradative enzymes factory behind the ericoid mycorrhizal symbiosis.</title>
        <authorList>
            <consortium name="DOE Joint Genome Institute"/>
            <person name="Martino E."/>
            <person name="Morin E."/>
            <person name="Grelet G."/>
            <person name="Kuo A."/>
            <person name="Kohler A."/>
            <person name="Daghino S."/>
            <person name="Barry K."/>
            <person name="Choi C."/>
            <person name="Cichocki N."/>
            <person name="Clum A."/>
            <person name="Copeland A."/>
            <person name="Hainaut M."/>
            <person name="Haridas S."/>
            <person name="Labutti K."/>
            <person name="Lindquist E."/>
            <person name="Lipzen A."/>
            <person name="Khouja H.-R."/>
            <person name="Murat C."/>
            <person name="Ohm R."/>
            <person name="Olson A."/>
            <person name="Spatafora J."/>
            <person name="Veneault-Fourrey C."/>
            <person name="Henrissat B."/>
            <person name="Grigoriev I."/>
            <person name="Martin F."/>
            <person name="Perotto S."/>
        </authorList>
    </citation>
    <scope>NUCLEOTIDE SEQUENCE [LARGE SCALE GENOMIC DNA]</scope>
    <source>
        <strain evidence="1 2">E</strain>
    </source>
</reference>
<proteinExistence type="predicted"/>
<keyword evidence="2" id="KW-1185">Reference proteome</keyword>
<dbReference type="AlphaFoldDB" id="A0A2J6TW30"/>
<gene>
    <name evidence="1" type="ORF">K444DRAFT_10013</name>
</gene>